<accession>A0ABU0CX72</accession>
<keyword evidence="1" id="KW-0210">Decarboxylase</keyword>
<protein>
    <submittedName>
        <fullName evidence="4">Thiamine pyrophosphate-dependent acetolactate synthase large subunit-like protein</fullName>
    </submittedName>
</protein>
<evidence type="ECO:0000313" key="5">
    <source>
        <dbReference type="Proteomes" id="UP001232445"/>
    </source>
</evidence>
<reference evidence="4 5" key="1">
    <citation type="submission" date="2023-07" db="EMBL/GenBank/DDBJ databases">
        <title>Genomic Encyclopedia of Type Strains, Phase IV (KMG-IV): sequencing the most valuable type-strain genomes for metagenomic binning, comparative biology and taxonomic classification.</title>
        <authorList>
            <person name="Goeker M."/>
        </authorList>
    </citation>
    <scope>NUCLEOTIDE SEQUENCE [LARGE SCALE GENOMIC DNA]</scope>
    <source>
        <strain evidence="4 5">DSM 17740</strain>
    </source>
</reference>
<proteinExistence type="predicted"/>
<dbReference type="InterPro" id="IPR051818">
    <property type="entry name" value="TPP_dependent_decarboxylase"/>
</dbReference>
<dbReference type="PANTHER" id="PTHR42818:SF1">
    <property type="entry name" value="SULFOPYRUVATE DECARBOXYLASE"/>
    <property type="match status" value="1"/>
</dbReference>
<dbReference type="PANTHER" id="PTHR42818">
    <property type="entry name" value="SULFOPYRUVATE DECARBOXYLASE SUBUNIT ALPHA"/>
    <property type="match status" value="1"/>
</dbReference>
<feature type="domain" description="Thiamine pyrophosphate enzyme TPP-binding" evidence="3">
    <location>
        <begin position="42"/>
        <end position="157"/>
    </location>
</feature>
<keyword evidence="5" id="KW-1185">Reference proteome</keyword>
<dbReference type="Gene3D" id="3.40.50.970">
    <property type="match status" value="1"/>
</dbReference>
<keyword evidence="2" id="KW-0456">Lyase</keyword>
<dbReference type="InterPro" id="IPR011766">
    <property type="entry name" value="TPP_enzyme_TPP-bd"/>
</dbReference>
<dbReference type="Proteomes" id="UP001232445">
    <property type="component" value="Unassembled WGS sequence"/>
</dbReference>
<dbReference type="RefSeq" id="WP_307343115.1">
    <property type="nucleotide sequence ID" value="NZ_JAUSUQ010000020.1"/>
</dbReference>
<comment type="caution">
    <text evidence="4">The sequence shown here is derived from an EMBL/GenBank/DDBJ whole genome shotgun (WGS) entry which is preliminary data.</text>
</comment>
<name>A0ABU0CX72_9BACI</name>
<dbReference type="InterPro" id="IPR029061">
    <property type="entry name" value="THDP-binding"/>
</dbReference>
<evidence type="ECO:0000259" key="3">
    <source>
        <dbReference type="Pfam" id="PF02775"/>
    </source>
</evidence>
<evidence type="ECO:0000313" key="4">
    <source>
        <dbReference type="EMBL" id="MDQ0340818.1"/>
    </source>
</evidence>
<dbReference type="Pfam" id="PF02775">
    <property type="entry name" value="TPP_enzyme_C"/>
    <property type="match status" value="1"/>
</dbReference>
<gene>
    <name evidence="4" type="ORF">J2S00_003658</name>
</gene>
<dbReference type="EMBL" id="JAUSUQ010000020">
    <property type="protein sequence ID" value="MDQ0340818.1"/>
    <property type="molecule type" value="Genomic_DNA"/>
</dbReference>
<evidence type="ECO:0000256" key="1">
    <source>
        <dbReference type="ARBA" id="ARBA00022793"/>
    </source>
</evidence>
<evidence type="ECO:0000256" key="2">
    <source>
        <dbReference type="ARBA" id="ARBA00023239"/>
    </source>
</evidence>
<dbReference type="SUPFAM" id="SSF52518">
    <property type="entry name" value="Thiamin diphosphate-binding fold (THDP-binding)"/>
    <property type="match status" value="1"/>
</dbReference>
<sequence length="192" mass="20799">MDRIDALRIVYEYAHDFPVISTCGATSREWASLGKKPNHLYVVDSMGLSPSIALGVSLAIEDKPIDKCIVLEGDGGILMNPNVLASAAYLEPEKWLCIVLDNECFASTGGQRSLAAKINISSVASGYGVKTLTAENTEQFRQALIEALKVKEPVVIHAKIGSHNEKVDFINDNPAVMAAEFTKYIVNKCEGV</sequence>
<organism evidence="4 5">
    <name type="scientific">Caldalkalibacillus uzonensis</name>
    <dbReference type="NCBI Taxonomy" id="353224"/>
    <lineage>
        <taxon>Bacteria</taxon>
        <taxon>Bacillati</taxon>
        <taxon>Bacillota</taxon>
        <taxon>Bacilli</taxon>
        <taxon>Bacillales</taxon>
        <taxon>Bacillaceae</taxon>
        <taxon>Caldalkalibacillus</taxon>
    </lineage>
</organism>